<keyword evidence="4" id="KW-1185">Reference proteome</keyword>
<dbReference type="InterPro" id="IPR005064">
    <property type="entry name" value="BUG"/>
</dbReference>
<dbReference type="PANTHER" id="PTHR42928:SF1">
    <property type="entry name" value="BLR4371 PROTEIN"/>
    <property type="match status" value="1"/>
</dbReference>
<proteinExistence type="inferred from homology"/>
<organism evidence="3 4">
    <name type="scientific">Denitrobaculum tricleocarpae</name>
    <dbReference type="NCBI Taxonomy" id="2591009"/>
    <lineage>
        <taxon>Bacteria</taxon>
        <taxon>Pseudomonadati</taxon>
        <taxon>Pseudomonadota</taxon>
        <taxon>Alphaproteobacteria</taxon>
        <taxon>Rhodospirillales</taxon>
        <taxon>Rhodospirillaceae</taxon>
        <taxon>Denitrobaculum</taxon>
    </lineage>
</organism>
<dbReference type="Proteomes" id="UP000315252">
    <property type="component" value="Unassembled WGS sequence"/>
</dbReference>
<dbReference type="InterPro" id="IPR042100">
    <property type="entry name" value="Bug_dom1"/>
</dbReference>
<dbReference type="PANTHER" id="PTHR42928">
    <property type="entry name" value="TRICARBOXYLATE-BINDING PROTEIN"/>
    <property type="match status" value="1"/>
</dbReference>
<comment type="similarity">
    <text evidence="1">Belongs to the UPF0065 (bug) family.</text>
</comment>
<evidence type="ECO:0000313" key="3">
    <source>
        <dbReference type="EMBL" id="TQV82253.1"/>
    </source>
</evidence>
<comment type="caution">
    <text evidence="3">The sequence shown here is derived from an EMBL/GenBank/DDBJ whole genome shotgun (WGS) entry which is preliminary data.</text>
</comment>
<dbReference type="EMBL" id="VHSH01000002">
    <property type="protein sequence ID" value="TQV82253.1"/>
    <property type="molecule type" value="Genomic_DNA"/>
</dbReference>
<dbReference type="OrthoDB" id="7250553at2"/>
<dbReference type="AlphaFoldDB" id="A0A545TYJ7"/>
<gene>
    <name evidence="3" type="ORF">FKG95_08530</name>
</gene>
<evidence type="ECO:0000256" key="1">
    <source>
        <dbReference type="ARBA" id="ARBA00006987"/>
    </source>
</evidence>
<name>A0A545TYJ7_9PROT</name>
<dbReference type="PIRSF" id="PIRSF017082">
    <property type="entry name" value="YflP"/>
    <property type="match status" value="1"/>
</dbReference>
<evidence type="ECO:0000256" key="2">
    <source>
        <dbReference type="SAM" id="SignalP"/>
    </source>
</evidence>
<protein>
    <submittedName>
        <fullName evidence="3">Tripartite tricarboxylate transporter substrate binding protein</fullName>
    </submittedName>
</protein>
<dbReference type="RefSeq" id="WP_142895884.1">
    <property type="nucleotide sequence ID" value="NZ_ML660053.1"/>
</dbReference>
<feature type="chain" id="PRO_5022131867" evidence="2">
    <location>
        <begin position="29"/>
        <end position="325"/>
    </location>
</feature>
<dbReference type="CDD" id="cd07012">
    <property type="entry name" value="PBP2_Bug_TTT"/>
    <property type="match status" value="1"/>
</dbReference>
<keyword evidence="2" id="KW-0732">Signal</keyword>
<dbReference type="Gene3D" id="3.40.190.150">
    <property type="entry name" value="Bordetella uptake gene, domain 1"/>
    <property type="match status" value="1"/>
</dbReference>
<dbReference type="Gene3D" id="3.40.190.10">
    <property type="entry name" value="Periplasmic binding protein-like II"/>
    <property type="match status" value="1"/>
</dbReference>
<dbReference type="Pfam" id="PF03401">
    <property type="entry name" value="TctC"/>
    <property type="match status" value="1"/>
</dbReference>
<accession>A0A545TYJ7</accession>
<reference evidence="3 4" key="1">
    <citation type="submission" date="2019-06" db="EMBL/GenBank/DDBJ databases">
        <title>Whole genome sequence for Rhodospirillaceae sp. R148.</title>
        <authorList>
            <person name="Wang G."/>
        </authorList>
    </citation>
    <scope>NUCLEOTIDE SEQUENCE [LARGE SCALE GENOMIC DNA]</scope>
    <source>
        <strain evidence="3 4">R148</strain>
    </source>
</reference>
<sequence>MTIAKKMIVSFVGATALAATAFSGIANAFEPNKPVDFVIMAGKGGGADKMARLMQSIIEKENLAPRPLVPVNKSGGSGAEALVAMKNANDPNHTIMVTLNSFFTTPLRQPGLDVDIMEFAPVGRMAEDTFLLWVHKDEGITSFEQFLKVAAERGNGWVMGGTGKNSEDNIITDFLNNNYNLTMKYIPYKGGGEVAKQVAGKQLNSSVNNPSEALGFFESGDLVPLVAFTDERLPMFPDVPTLRELGGDFSYFMQRAVVGAPGMSAEAQAYYQGLFQKVYDSADWQEYKSSKSLMGDFMNGEDLKAYWTTQRDRHQTILKASGAIK</sequence>
<feature type="signal peptide" evidence="2">
    <location>
        <begin position="1"/>
        <end position="28"/>
    </location>
</feature>
<evidence type="ECO:0000313" key="4">
    <source>
        <dbReference type="Proteomes" id="UP000315252"/>
    </source>
</evidence>